<accession>A0AAD4W7J2</accession>
<sequence length="120" mass="13569">MPDEDIDRSLLWKKAGEDKQGNIPDPKVAEKAKFIDDWKKQVSEGTLTVSGSNVLTLALGTPEHVGRVRGVGAGVSPTQFFNLPRQQRVKFADKLKESVMEVVRKETKKWRPGQRKALWR</sequence>
<protein>
    <submittedName>
        <fullName evidence="1">Uncharacterized protein</fullName>
    </submittedName>
</protein>
<evidence type="ECO:0000313" key="1">
    <source>
        <dbReference type="EMBL" id="KAI5338313.1"/>
    </source>
</evidence>
<dbReference type="AlphaFoldDB" id="A0AAD4W7J2"/>
<dbReference type="PANTHER" id="PTHR33018:SF31">
    <property type="entry name" value="TRANSPOSASE, PTTA_EN_SPM, PLANT"/>
    <property type="match status" value="1"/>
</dbReference>
<dbReference type="EMBL" id="JAJFAZ020000003">
    <property type="protein sequence ID" value="KAI5338313.1"/>
    <property type="molecule type" value="Genomic_DNA"/>
</dbReference>
<evidence type="ECO:0000313" key="2">
    <source>
        <dbReference type="Proteomes" id="UP001054821"/>
    </source>
</evidence>
<proteinExistence type="predicted"/>
<dbReference type="Proteomes" id="UP001054821">
    <property type="component" value="Chromosome 3"/>
</dbReference>
<keyword evidence="2" id="KW-1185">Reference proteome</keyword>
<name>A0AAD4W7J2_PRUDU</name>
<gene>
    <name evidence="1" type="ORF">L3X38_017584</name>
</gene>
<dbReference type="PANTHER" id="PTHR33018">
    <property type="entry name" value="OS10G0338966 PROTEIN-RELATED"/>
    <property type="match status" value="1"/>
</dbReference>
<organism evidence="1 2">
    <name type="scientific">Prunus dulcis</name>
    <name type="common">Almond</name>
    <name type="synonym">Amygdalus dulcis</name>
    <dbReference type="NCBI Taxonomy" id="3755"/>
    <lineage>
        <taxon>Eukaryota</taxon>
        <taxon>Viridiplantae</taxon>
        <taxon>Streptophyta</taxon>
        <taxon>Embryophyta</taxon>
        <taxon>Tracheophyta</taxon>
        <taxon>Spermatophyta</taxon>
        <taxon>Magnoliopsida</taxon>
        <taxon>eudicotyledons</taxon>
        <taxon>Gunneridae</taxon>
        <taxon>Pentapetalae</taxon>
        <taxon>rosids</taxon>
        <taxon>fabids</taxon>
        <taxon>Rosales</taxon>
        <taxon>Rosaceae</taxon>
        <taxon>Amygdaloideae</taxon>
        <taxon>Amygdaleae</taxon>
        <taxon>Prunus</taxon>
    </lineage>
</organism>
<reference evidence="1 2" key="1">
    <citation type="journal article" date="2022" name="G3 (Bethesda)">
        <title>Whole-genome sequence and methylome profiling of the almond [Prunus dulcis (Mill.) D.A. Webb] cultivar 'Nonpareil'.</title>
        <authorList>
            <person name="D'Amico-Willman K.M."/>
            <person name="Ouma W.Z."/>
            <person name="Meulia T."/>
            <person name="Sideli G.M."/>
            <person name="Gradziel T.M."/>
            <person name="Fresnedo-Ramirez J."/>
        </authorList>
    </citation>
    <scope>NUCLEOTIDE SEQUENCE [LARGE SCALE GENOMIC DNA]</scope>
    <source>
        <strain evidence="1">Clone GOH B32 T37-40</strain>
    </source>
</reference>
<comment type="caution">
    <text evidence="1">The sequence shown here is derived from an EMBL/GenBank/DDBJ whole genome shotgun (WGS) entry which is preliminary data.</text>
</comment>